<evidence type="ECO:0000313" key="2">
    <source>
        <dbReference type="EMBL" id="MED6243071.1"/>
    </source>
</evidence>
<feature type="signal peptide" evidence="1">
    <location>
        <begin position="1"/>
        <end position="17"/>
    </location>
</feature>
<comment type="caution">
    <text evidence="2">The sequence shown here is derived from an EMBL/GenBank/DDBJ whole genome shotgun (WGS) entry which is preliminary data.</text>
</comment>
<dbReference type="EMBL" id="JAHUTI010032515">
    <property type="protein sequence ID" value="MED6243071.1"/>
    <property type="molecule type" value="Genomic_DNA"/>
</dbReference>
<evidence type="ECO:0008006" key="4">
    <source>
        <dbReference type="Google" id="ProtNLM"/>
    </source>
</evidence>
<feature type="chain" id="PRO_5045137036" description="Secreted protein" evidence="1">
    <location>
        <begin position="18"/>
        <end position="120"/>
    </location>
</feature>
<dbReference type="Proteomes" id="UP001345963">
    <property type="component" value="Unassembled WGS sequence"/>
</dbReference>
<keyword evidence="3" id="KW-1185">Reference proteome</keyword>
<proteinExistence type="predicted"/>
<name>A0ABU7AXX3_9TELE</name>
<reference evidence="2 3" key="1">
    <citation type="submission" date="2021-07" db="EMBL/GenBank/DDBJ databases">
        <authorList>
            <person name="Palmer J.M."/>
        </authorList>
    </citation>
    <scope>NUCLEOTIDE SEQUENCE [LARGE SCALE GENOMIC DNA]</scope>
    <source>
        <strain evidence="2 3">AT_MEX2019</strain>
        <tissue evidence="2">Muscle</tissue>
    </source>
</reference>
<gene>
    <name evidence="2" type="ORF">ATANTOWER_014454</name>
</gene>
<accession>A0ABU7AXX3</accession>
<evidence type="ECO:0000313" key="3">
    <source>
        <dbReference type="Proteomes" id="UP001345963"/>
    </source>
</evidence>
<organism evidence="2 3">
    <name type="scientific">Ataeniobius toweri</name>
    <dbReference type="NCBI Taxonomy" id="208326"/>
    <lineage>
        <taxon>Eukaryota</taxon>
        <taxon>Metazoa</taxon>
        <taxon>Chordata</taxon>
        <taxon>Craniata</taxon>
        <taxon>Vertebrata</taxon>
        <taxon>Euteleostomi</taxon>
        <taxon>Actinopterygii</taxon>
        <taxon>Neopterygii</taxon>
        <taxon>Teleostei</taxon>
        <taxon>Neoteleostei</taxon>
        <taxon>Acanthomorphata</taxon>
        <taxon>Ovalentaria</taxon>
        <taxon>Atherinomorphae</taxon>
        <taxon>Cyprinodontiformes</taxon>
        <taxon>Goodeidae</taxon>
        <taxon>Ataeniobius</taxon>
    </lineage>
</organism>
<keyword evidence="1" id="KW-0732">Signal</keyword>
<protein>
    <recommendedName>
        <fullName evidence="4">Secreted protein</fullName>
    </recommendedName>
</protein>
<evidence type="ECO:0000256" key="1">
    <source>
        <dbReference type="SAM" id="SignalP"/>
    </source>
</evidence>
<sequence length="120" mass="13476">MQITLLILSPLFSGWWCLSPVVIGPFHHHRATGKETHACIGRKMKMDEPRLGCEHRAFLLQGKCVECIFIYPSTHPFSIPSSSIQVCGEAGAYLQWSTDKRQGTPWAGRHLRGQTTMPIT</sequence>